<evidence type="ECO:0000256" key="3">
    <source>
        <dbReference type="ARBA" id="ARBA00022801"/>
    </source>
</evidence>
<organism evidence="6 7">
    <name type="scientific">Pseudomonas aeruginosa</name>
    <dbReference type="NCBI Taxonomy" id="287"/>
    <lineage>
        <taxon>Bacteria</taxon>
        <taxon>Pseudomonadati</taxon>
        <taxon>Pseudomonadota</taxon>
        <taxon>Gammaproteobacteria</taxon>
        <taxon>Pseudomonadales</taxon>
        <taxon>Pseudomonadaceae</taxon>
        <taxon>Pseudomonas</taxon>
    </lineage>
</organism>
<dbReference type="InterPro" id="IPR051013">
    <property type="entry name" value="MBL_superfamily_lactonases"/>
</dbReference>
<gene>
    <name evidence="6" type="ORF">ALP65_03900</name>
</gene>
<dbReference type="GO" id="GO:0046872">
    <property type="term" value="F:metal ion binding"/>
    <property type="evidence" value="ECO:0007669"/>
    <property type="project" value="UniProtKB-KW"/>
</dbReference>
<dbReference type="SMART" id="SM00849">
    <property type="entry name" value="Lactamase_B"/>
    <property type="match status" value="1"/>
</dbReference>
<dbReference type="PANTHER" id="PTHR42978:SF3">
    <property type="entry name" value="BLR3078 PROTEIN"/>
    <property type="match status" value="1"/>
</dbReference>
<keyword evidence="4" id="KW-0862">Zinc</keyword>
<name>A0A3M5EJP9_PSEAI</name>
<comment type="caution">
    <text evidence="6">The sequence shown here is derived from an EMBL/GenBank/DDBJ whole genome shotgun (WGS) entry which is preliminary data.</text>
</comment>
<dbReference type="AlphaFoldDB" id="A0A3M5EJP9"/>
<sequence>MMPFLYRLASLLIALLVLPVQAAEMRVALLRTSGVETLDALTVDGGSWVRRVPLSHTAVLIEHHAATLLFDTGLGRDIDAQFRADMPWWAAPLFAYQKVAPARDQLDAAGIHVDRILLSHAHWDHASGLVDFPEVPVWAPYEEIAFSRIATPPAAFPSQFRHGVRWRPYSFDPRPFMGFDESLDLFGDGRLVLVPLPGHTPGSVGLFVTLDSGRRLFFSGDTSWRLEGVEGPRQKFFAGRALVDRDPARTLAQLAKIRLLLRSDPRLSVIPAHDARVQAALGYFPHWLE</sequence>
<dbReference type="PANTHER" id="PTHR42978">
    <property type="entry name" value="QUORUM-QUENCHING LACTONASE YTNP-RELATED-RELATED"/>
    <property type="match status" value="1"/>
</dbReference>
<evidence type="ECO:0000256" key="2">
    <source>
        <dbReference type="ARBA" id="ARBA00022723"/>
    </source>
</evidence>
<dbReference type="InterPro" id="IPR036866">
    <property type="entry name" value="RibonucZ/Hydroxyglut_hydro"/>
</dbReference>
<proteinExistence type="inferred from homology"/>
<keyword evidence="3" id="KW-0378">Hydrolase</keyword>
<accession>A0A3M5EJP9</accession>
<evidence type="ECO:0000256" key="1">
    <source>
        <dbReference type="ARBA" id="ARBA00007749"/>
    </source>
</evidence>
<dbReference type="InterPro" id="IPR001279">
    <property type="entry name" value="Metallo-B-lactamas"/>
</dbReference>
<protein>
    <recommendedName>
        <fullName evidence="5">Metallo-beta-lactamase domain-containing protein</fullName>
    </recommendedName>
</protein>
<keyword evidence="2" id="KW-0479">Metal-binding</keyword>
<dbReference type="Pfam" id="PF00753">
    <property type="entry name" value="Lactamase_B"/>
    <property type="match status" value="1"/>
</dbReference>
<dbReference type="GO" id="GO:0016787">
    <property type="term" value="F:hydrolase activity"/>
    <property type="evidence" value="ECO:0007669"/>
    <property type="project" value="UniProtKB-KW"/>
</dbReference>
<reference evidence="6 7" key="1">
    <citation type="submission" date="2018-08" db="EMBL/GenBank/DDBJ databases">
        <title>Recombination of ecologically and evolutionarily significant loci maintains genetic cohesion in the Pseudomonas syringae species complex.</title>
        <authorList>
            <person name="Dillon M."/>
            <person name="Thakur S."/>
            <person name="Almeida R.N.D."/>
            <person name="Weir B.S."/>
            <person name="Guttman D.S."/>
        </authorList>
    </citation>
    <scope>NUCLEOTIDE SEQUENCE [LARGE SCALE GENOMIC DNA]</scope>
    <source>
        <strain evidence="6 7">ICMP 7846</strain>
    </source>
</reference>
<dbReference type="SUPFAM" id="SSF56281">
    <property type="entry name" value="Metallo-hydrolase/oxidoreductase"/>
    <property type="match status" value="1"/>
</dbReference>
<evidence type="ECO:0000256" key="4">
    <source>
        <dbReference type="ARBA" id="ARBA00022833"/>
    </source>
</evidence>
<evidence type="ECO:0000259" key="5">
    <source>
        <dbReference type="SMART" id="SM00849"/>
    </source>
</evidence>
<evidence type="ECO:0000313" key="6">
    <source>
        <dbReference type="EMBL" id="RMS61904.1"/>
    </source>
</evidence>
<dbReference type="Proteomes" id="UP000270834">
    <property type="component" value="Unassembled WGS sequence"/>
</dbReference>
<dbReference type="CDD" id="cd07730">
    <property type="entry name" value="metallo-hydrolase-like_MBL-fold"/>
    <property type="match status" value="1"/>
</dbReference>
<dbReference type="EMBL" id="RBSQ01000255">
    <property type="protein sequence ID" value="RMS61904.1"/>
    <property type="molecule type" value="Genomic_DNA"/>
</dbReference>
<feature type="domain" description="Metallo-beta-lactamase" evidence="5">
    <location>
        <begin position="55"/>
        <end position="273"/>
    </location>
</feature>
<dbReference type="Gene3D" id="3.60.15.10">
    <property type="entry name" value="Ribonuclease Z/Hydroxyacylglutathione hydrolase-like"/>
    <property type="match status" value="1"/>
</dbReference>
<evidence type="ECO:0000313" key="7">
    <source>
        <dbReference type="Proteomes" id="UP000270834"/>
    </source>
</evidence>
<comment type="similarity">
    <text evidence="1">Belongs to the metallo-beta-lactamase superfamily.</text>
</comment>